<protein>
    <recommendedName>
        <fullName evidence="1">Virulence-associated protein E-like domain-containing protein</fullName>
    </recommendedName>
</protein>
<dbReference type="Pfam" id="PF05272">
    <property type="entry name" value="VapE-like_dom"/>
    <property type="match status" value="1"/>
</dbReference>
<gene>
    <name evidence="2" type="ORF">BEP19_15715</name>
</gene>
<feature type="domain" description="Virulence-associated protein E-like" evidence="1">
    <location>
        <begin position="132"/>
        <end position="350"/>
    </location>
</feature>
<evidence type="ECO:0000313" key="2">
    <source>
        <dbReference type="EMBL" id="RKD21120.1"/>
    </source>
</evidence>
<dbReference type="Proteomes" id="UP000284219">
    <property type="component" value="Unassembled WGS sequence"/>
</dbReference>
<evidence type="ECO:0000313" key="3">
    <source>
        <dbReference type="Proteomes" id="UP000284219"/>
    </source>
</evidence>
<dbReference type="PANTHER" id="PTHR34985:SF1">
    <property type="entry name" value="SLR0554 PROTEIN"/>
    <property type="match status" value="1"/>
</dbReference>
<evidence type="ECO:0000259" key="1">
    <source>
        <dbReference type="Pfam" id="PF05272"/>
    </source>
</evidence>
<name>A0A419SDQ3_9BACL</name>
<dbReference type="EMBL" id="MCHY01000013">
    <property type="protein sequence ID" value="RKD21120.1"/>
    <property type="molecule type" value="Genomic_DNA"/>
</dbReference>
<dbReference type="InterPro" id="IPR027417">
    <property type="entry name" value="P-loop_NTPase"/>
</dbReference>
<keyword evidence="3" id="KW-1185">Reference proteome</keyword>
<organism evidence="2 3">
    <name type="scientific">Ammoniphilus oxalaticus</name>
    <dbReference type="NCBI Taxonomy" id="66863"/>
    <lineage>
        <taxon>Bacteria</taxon>
        <taxon>Bacillati</taxon>
        <taxon>Bacillota</taxon>
        <taxon>Bacilli</taxon>
        <taxon>Bacillales</taxon>
        <taxon>Paenibacillaceae</taxon>
        <taxon>Aneurinibacillus group</taxon>
        <taxon>Ammoniphilus</taxon>
    </lineage>
</organism>
<sequence length="453" mass="53360">MEGIPSNVIELAKKQSELKGDDWRSKLEYGETRNKGQYLLKNGRNVELILSNIFTDSLAFDSFTKTEVIKTDLPWRKRMYPHKKYEPWLGSDDNRLQHWFETTWNINTTGIIQNAFIETTRRNSFHPIKDYLESQQWDGIHRIDRLFIDYLGAEDSPYMRSVTRKWLTAAVTRVYKPGCKFDYMPVIVGPQGAGKSTIIAKIAGEWFSDSLRNFDSKEAGEHLQSAWIFEIGELAAMKRNEVEEIKAFISKTDDAYRMAYERTVSTFPRQCVFIGTTNTKDFLRDQTGNRRFWPIEVDPSKRKFTPFVDLTTEIIGQIWAEAMRYYKQGETLHLDPDLEEVARQSQQDHMVQDPRIGMIQQYLETPLPSNWDDMQIWERKRYLQNPTGDLQRERVCAAEIWAECLDRNYKDMGVWDSREIYDIVRNIGGWKERKPNRTTFKHYGKQTTFVRTV</sequence>
<reference evidence="2 3" key="1">
    <citation type="submission" date="2016-08" db="EMBL/GenBank/DDBJ databases">
        <title>Novel Firmicute Genomes.</title>
        <authorList>
            <person name="Poppleton D.I."/>
            <person name="Gribaldo S."/>
        </authorList>
    </citation>
    <scope>NUCLEOTIDE SEQUENCE [LARGE SCALE GENOMIC DNA]</scope>
    <source>
        <strain evidence="2 3">RAOx-1</strain>
    </source>
</reference>
<dbReference type="InterPro" id="IPR007936">
    <property type="entry name" value="VapE-like_dom"/>
</dbReference>
<accession>A0A419SDQ3</accession>
<dbReference type="PANTHER" id="PTHR34985">
    <property type="entry name" value="SLR0554 PROTEIN"/>
    <property type="match status" value="1"/>
</dbReference>
<dbReference type="SUPFAM" id="SSF52540">
    <property type="entry name" value="P-loop containing nucleoside triphosphate hydrolases"/>
    <property type="match status" value="1"/>
</dbReference>
<dbReference type="AlphaFoldDB" id="A0A419SDQ3"/>
<proteinExistence type="predicted"/>
<comment type="caution">
    <text evidence="2">The sequence shown here is derived from an EMBL/GenBank/DDBJ whole genome shotgun (WGS) entry which is preliminary data.</text>
</comment>